<evidence type="ECO:0000256" key="10">
    <source>
        <dbReference type="ARBA" id="ARBA00022989"/>
    </source>
</evidence>
<keyword evidence="11" id="KW-0333">Golgi apparatus</keyword>
<evidence type="ECO:0000256" key="7">
    <source>
        <dbReference type="ARBA" id="ARBA00022597"/>
    </source>
</evidence>
<evidence type="ECO:0000256" key="11">
    <source>
        <dbReference type="ARBA" id="ARBA00023034"/>
    </source>
</evidence>
<comment type="caution">
    <text evidence="13">The sequence shown here is derived from an EMBL/GenBank/DDBJ whole genome shotgun (WGS) entry which is preliminary data.</text>
</comment>
<keyword evidence="10" id="KW-1133">Transmembrane helix</keyword>
<dbReference type="Proteomes" id="UP000709295">
    <property type="component" value="Unassembled WGS sequence"/>
</dbReference>
<evidence type="ECO:0000256" key="6">
    <source>
        <dbReference type="ARBA" id="ARBA00022475"/>
    </source>
</evidence>
<protein>
    <recommendedName>
        <fullName evidence="4">Sugar transporter SWEET1</fullName>
    </recommendedName>
</protein>
<evidence type="ECO:0000256" key="1">
    <source>
        <dbReference type="ARBA" id="ARBA00004651"/>
    </source>
</evidence>
<comment type="similarity">
    <text evidence="3">Belongs to the SWEET sugar transporter family.</text>
</comment>
<reference evidence="13" key="1">
    <citation type="submission" date="2021-01" db="EMBL/GenBank/DDBJ databases">
        <title>Phytophthora aleatoria, a newly-described species from Pinus radiata is distinct from Phytophthora cactorum isolates based on comparative genomics.</title>
        <authorList>
            <person name="Mcdougal R."/>
            <person name="Panda P."/>
            <person name="Williams N."/>
            <person name="Studholme D.J."/>
        </authorList>
    </citation>
    <scope>NUCLEOTIDE SEQUENCE</scope>
    <source>
        <strain evidence="13">NZFS 4037</strain>
    </source>
</reference>
<evidence type="ECO:0000256" key="2">
    <source>
        <dbReference type="ARBA" id="ARBA00004653"/>
    </source>
</evidence>
<evidence type="ECO:0000256" key="3">
    <source>
        <dbReference type="ARBA" id="ARBA00007809"/>
    </source>
</evidence>
<sequence length="136" mass="15069">MVAFTTLMYASPMATIIRVLRTKPATSMPFTMVAVNGLNSFWWGVYGGRIHNNFGLIPNIIGVTLSLTQMLVTFVCRSKGANDALLSDDLVDVVVCSGEQNQSDDTDCKKKTNAVALRFPCVRTTKPRWETQYSIE</sequence>
<keyword evidence="14" id="KW-1185">Reference proteome</keyword>
<dbReference type="GO" id="GO:0005886">
    <property type="term" value="C:plasma membrane"/>
    <property type="evidence" value="ECO:0007669"/>
    <property type="project" value="UniProtKB-SubCell"/>
</dbReference>
<evidence type="ECO:0000313" key="13">
    <source>
        <dbReference type="EMBL" id="KAG6945514.1"/>
    </source>
</evidence>
<dbReference type="PANTHER" id="PTHR10791:SF30">
    <property type="entry name" value="SUGAR TRANSPORTER SWEET1"/>
    <property type="match status" value="1"/>
</dbReference>
<accession>A0A8J5I894</accession>
<evidence type="ECO:0000313" key="14">
    <source>
        <dbReference type="Proteomes" id="UP000709295"/>
    </source>
</evidence>
<dbReference type="GO" id="GO:0051119">
    <property type="term" value="F:sugar transmembrane transporter activity"/>
    <property type="evidence" value="ECO:0007669"/>
    <property type="project" value="InterPro"/>
</dbReference>
<evidence type="ECO:0000256" key="8">
    <source>
        <dbReference type="ARBA" id="ARBA00022692"/>
    </source>
</evidence>
<organism evidence="13 14">
    <name type="scientific">Phytophthora aleatoria</name>
    <dbReference type="NCBI Taxonomy" id="2496075"/>
    <lineage>
        <taxon>Eukaryota</taxon>
        <taxon>Sar</taxon>
        <taxon>Stramenopiles</taxon>
        <taxon>Oomycota</taxon>
        <taxon>Peronosporomycetes</taxon>
        <taxon>Peronosporales</taxon>
        <taxon>Peronosporaceae</taxon>
        <taxon>Phytophthora</taxon>
    </lineage>
</organism>
<proteinExistence type="inferred from homology"/>
<dbReference type="AlphaFoldDB" id="A0A8J5I894"/>
<dbReference type="InterPro" id="IPR004316">
    <property type="entry name" value="SWEET_rpt"/>
</dbReference>
<evidence type="ECO:0000256" key="5">
    <source>
        <dbReference type="ARBA" id="ARBA00022448"/>
    </source>
</evidence>
<dbReference type="InterPro" id="IPR047664">
    <property type="entry name" value="SWEET"/>
</dbReference>
<dbReference type="FunFam" id="1.20.1280.290:FF:000004">
    <property type="entry name" value="Sugar transporter SWEET"/>
    <property type="match status" value="1"/>
</dbReference>
<keyword evidence="12" id="KW-0472">Membrane</keyword>
<name>A0A8J5I894_9STRA</name>
<evidence type="ECO:0000256" key="9">
    <source>
        <dbReference type="ARBA" id="ARBA00022737"/>
    </source>
</evidence>
<evidence type="ECO:0000256" key="12">
    <source>
        <dbReference type="ARBA" id="ARBA00023136"/>
    </source>
</evidence>
<keyword evidence="7" id="KW-0762">Sugar transport</keyword>
<keyword evidence="6" id="KW-1003">Cell membrane</keyword>
<dbReference type="PANTHER" id="PTHR10791">
    <property type="entry name" value="RAG1-ACTIVATING PROTEIN 1"/>
    <property type="match status" value="1"/>
</dbReference>
<dbReference type="Pfam" id="PF03083">
    <property type="entry name" value="MtN3_slv"/>
    <property type="match status" value="1"/>
</dbReference>
<dbReference type="EMBL" id="JAENGY010002084">
    <property type="protein sequence ID" value="KAG6945514.1"/>
    <property type="molecule type" value="Genomic_DNA"/>
</dbReference>
<keyword evidence="9" id="KW-0677">Repeat</keyword>
<keyword evidence="5" id="KW-0813">Transport</keyword>
<dbReference type="GO" id="GO:0000139">
    <property type="term" value="C:Golgi membrane"/>
    <property type="evidence" value="ECO:0007669"/>
    <property type="project" value="UniProtKB-SubCell"/>
</dbReference>
<evidence type="ECO:0000256" key="4">
    <source>
        <dbReference type="ARBA" id="ARBA00021741"/>
    </source>
</evidence>
<comment type="subcellular location">
    <subcellularLocation>
        <location evidence="1">Cell membrane</location>
        <topology evidence="1">Multi-pass membrane protein</topology>
    </subcellularLocation>
    <subcellularLocation>
        <location evidence="2">Golgi apparatus membrane</location>
        <topology evidence="2">Multi-pass membrane protein</topology>
    </subcellularLocation>
</comment>
<gene>
    <name evidence="13" type="ORF">JG688_00016515</name>
</gene>
<keyword evidence="8" id="KW-0812">Transmembrane</keyword>